<proteinExistence type="predicted"/>
<evidence type="ECO:0000313" key="1">
    <source>
        <dbReference type="EMBL" id="GAH06157.1"/>
    </source>
</evidence>
<sequence>DKSASVIVASSTLTVTEAEHGDRYIALGNAAGFTTTLPEATGTGNKYTFIVTITITSGDYIIHVKDSDEKMVGAAVFVDDDATPGLGKGWATGVADDTITMDETKGGTLGGKVVLIDIADTMWFVEITGP</sequence>
<protein>
    <submittedName>
        <fullName evidence="1">Uncharacterized protein</fullName>
    </submittedName>
</protein>
<feature type="non-terminal residue" evidence="1">
    <location>
        <position position="130"/>
    </location>
</feature>
<feature type="non-terminal residue" evidence="1">
    <location>
        <position position="1"/>
    </location>
</feature>
<dbReference type="AlphaFoldDB" id="X1CET3"/>
<name>X1CET3_9ZZZZ</name>
<accession>X1CET3</accession>
<organism evidence="1">
    <name type="scientific">marine sediment metagenome</name>
    <dbReference type="NCBI Taxonomy" id="412755"/>
    <lineage>
        <taxon>unclassified sequences</taxon>
        <taxon>metagenomes</taxon>
        <taxon>ecological metagenomes</taxon>
    </lineage>
</organism>
<dbReference type="EMBL" id="BART01038576">
    <property type="protein sequence ID" value="GAH06157.1"/>
    <property type="molecule type" value="Genomic_DNA"/>
</dbReference>
<gene>
    <name evidence="1" type="ORF">S01H4_63897</name>
</gene>
<reference evidence="1" key="1">
    <citation type="journal article" date="2014" name="Front. Microbiol.">
        <title>High frequency of phylogenetically diverse reductive dehalogenase-homologous genes in deep subseafloor sedimentary metagenomes.</title>
        <authorList>
            <person name="Kawai M."/>
            <person name="Futagami T."/>
            <person name="Toyoda A."/>
            <person name="Takaki Y."/>
            <person name="Nishi S."/>
            <person name="Hori S."/>
            <person name="Arai W."/>
            <person name="Tsubouchi T."/>
            <person name="Morono Y."/>
            <person name="Uchiyama I."/>
            <person name="Ito T."/>
            <person name="Fujiyama A."/>
            <person name="Inagaki F."/>
            <person name="Takami H."/>
        </authorList>
    </citation>
    <scope>NUCLEOTIDE SEQUENCE</scope>
    <source>
        <strain evidence="1">Expedition CK06-06</strain>
    </source>
</reference>
<comment type="caution">
    <text evidence="1">The sequence shown here is derived from an EMBL/GenBank/DDBJ whole genome shotgun (WGS) entry which is preliminary data.</text>
</comment>